<sequence length="115" mass="12525">MCQPVGGFNQPSISALFRVPVHGGNGISTTSLSSSPTSSRSKYRTVLVVGGLVGGLALVTLTASLGFIYRQRIRHFIIGGEWPFPEMDGDQKVQHEIMTNESRWELPVKQTPAKL</sequence>
<evidence type="ECO:0000256" key="1">
    <source>
        <dbReference type="SAM" id="Phobius"/>
    </source>
</evidence>
<evidence type="ECO:0000313" key="3">
    <source>
        <dbReference type="Proteomes" id="UP001590950"/>
    </source>
</evidence>
<organism evidence="2 3">
    <name type="scientific">Stereocaulon virgatum</name>
    <dbReference type="NCBI Taxonomy" id="373712"/>
    <lineage>
        <taxon>Eukaryota</taxon>
        <taxon>Fungi</taxon>
        <taxon>Dikarya</taxon>
        <taxon>Ascomycota</taxon>
        <taxon>Pezizomycotina</taxon>
        <taxon>Lecanoromycetes</taxon>
        <taxon>OSLEUM clade</taxon>
        <taxon>Lecanoromycetidae</taxon>
        <taxon>Lecanorales</taxon>
        <taxon>Lecanorineae</taxon>
        <taxon>Stereocaulaceae</taxon>
        <taxon>Stereocaulon</taxon>
    </lineage>
</organism>
<accession>A0ABR4A6A4</accession>
<dbReference type="Proteomes" id="UP001590950">
    <property type="component" value="Unassembled WGS sequence"/>
</dbReference>
<keyword evidence="3" id="KW-1185">Reference proteome</keyword>
<name>A0ABR4A6A4_9LECA</name>
<feature type="transmembrane region" description="Helical" evidence="1">
    <location>
        <begin position="46"/>
        <end position="69"/>
    </location>
</feature>
<protein>
    <submittedName>
        <fullName evidence="2">Uncharacterized protein</fullName>
    </submittedName>
</protein>
<keyword evidence="1" id="KW-1133">Transmembrane helix</keyword>
<reference evidence="2 3" key="1">
    <citation type="submission" date="2024-09" db="EMBL/GenBank/DDBJ databases">
        <title>Rethinking Asexuality: The Enigmatic Case of Functional Sexual Genes in Lepraria (Stereocaulaceae).</title>
        <authorList>
            <person name="Doellman M."/>
            <person name="Sun Y."/>
            <person name="Barcenas-Pena A."/>
            <person name="Lumbsch H.T."/>
            <person name="Grewe F."/>
        </authorList>
    </citation>
    <scope>NUCLEOTIDE SEQUENCE [LARGE SCALE GENOMIC DNA]</scope>
    <source>
        <strain evidence="2 3">Mercado 3170</strain>
    </source>
</reference>
<keyword evidence="1" id="KW-0812">Transmembrane</keyword>
<keyword evidence="1" id="KW-0472">Membrane</keyword>
<proteinExistence type="predicted"/>
<comment type="caution">
    <text evidence="2">The sequence shown here is derived from an EMBL/GenBank/DDBJ whole genome shotgun (WGS) entry which is preliminary data.</text>
</comment>
<gene>
    <name evidence="2" type="ORF">N7G274_005824</name>
</gene>
<evidence type="ECO:0000313" key="2">
    <source>
        <dbReference type="EMBL" id="KAL2041442.1"/>
    </source>
</evidence>
<dbReference type="EMBL" id="JBEFKJ010000017">
    <property type="protein sequence ID" value="KAL2041442.1"/>
    <property type="molecule type" value="Genomic_DNA"/>
</dbReference>